<dbReference type="Proteomes" id="UP001161017">
    <property type="component" value="Unassembled WGS sequence"/>
</dbReference>
<dbReference type="AlphaFoldDB" id="A0AA43QT36"/>
<protein>
    <recommendedName>
        <fullName evidence="2">Autophagy-related protein 101</fullName>
    </recommendedName>
</protein>
<evidence type="ECO:0000256" key="3">
    <source>
        <dbReference type="ARBA" id="ARBA00023006"/>
    </source>
</evidence>
<dbReference type="GO" id="GO:0019901">
    <property type="term" value="F:protein kinase binding"/>
    <property type="evidence" value="ECO:0007669"/>
    <property type="project" value="TreeGrafter"/>
</dbReference>
<evidence type="ECO:0000313" key="5">
    <source>
        <dbReference type="Proteomes" id="UP001161017"/>
    </source>
</evidence>
<dbReference type="GO" id="GO:0000045">
    <property type="term" value="P:autophagosome assembly"/>
    <property type="evidence" value="ECO:0007669"/>
    <property type="project" value="TreeGrafter"/>
</dbReference>
<evidence type="ECO:0000256" key="1">
    <source>
        <dbReference type="ARBA" id="ARBA00007130"/>
    </source>
</evidence>
<dbReference type="PANTHER" id="PTHR13292:SF0">
    <property type="entry name" value="AUTOPHAGY-RELATED PROTEIN 101"/>
    <property type="match status" value="1"/>
</dbReference>
<gene>
    <name evidence="4" type="ORF">OHK93_002917</name>
</gene>
<accession>A0AA43QT36</accession>
<dbReference type="GO" id="GO:0000407">
    <property type="term" value="C:phagophore assembly site"/>
    <property type="evidence" value="ECO:0007669"/>
    <property type="project" value="TreeGrafter"/>
</dbReference>
<organism evidence="4 5">
    <name type="scientific">Ramalina farinacea</name>
    <dbReference type="NCBI Taxonomy" id="258253"/>
    <lineage>
        <taxon>Eukaryota</taxon>
        <taxon>Fungi</taxon>
        <taxon>Dikarya</taxon>
        <taxon>Ascomycota</taxon>
        <taxon>Pezizomycotina</taxon>
        <taxon>Lecanoromycetes</taxon>
        <taxon>OSLEUM clade</taxon>
        <taxon>Lecanoromycetidae</taxon>
        <taxon>Lecanorales</taxon>
        <taxon>Lecanorineae</taxon>
        <taxon>Ramalinaceae</taxon>
        <taxon>Ramalina</taxon>
    </lineage>
</organism>
<reference evidence="4" key="1">
    <citation type="journal article" date="2023" name="Genome Biol. Evol.">
        <title>First Whole Genome Sequence and Flow Cytometry Genome Size Data for the Lichen-Forming Fungus Ramalina farinacea (Ascomycota).</title>
        <authorList>
            <person name="Llewellyn T."/>
            <person name="Mian S."/>
            <person name="Hill R."/>
            <person name="Leitch I.J."/>
            <person name="Gaya E."/>
        </authorList>
    </citation>
    <scope>NUCLEOTIDE SEQUENCE</scope>
    <source>
        <strain evidence="4">LIQ254RAFAR</strain>
    </source>
</reference>
<proteinExistence type="inferred from homology"/>
<comment type="similarity">
    <text evidence="1">Belongs to the ATG101 family.</text>
</comment>
<evidence type="ECO:0000256" key="2">
    <source>
        <dbReference type="ARBA" id="ARBA00018874"/>
    </source>
</evidence>
<dbReference type="EMBL" id="JAPUFD010000015">
    <property type="protein sequence ID" value="MDI1491707.1"/>
    <property type="molecule type" value="Genomic_DNA"/>
</dbReference>
<comment type="caution">
    <text evidence="4">The sequence shown here is derived from an EMBL/GenBank/DDBJ whole genome shotgun (WGS) entry which is preliminary data.</text>
</comment>
<dbReference type="InterPro" id="IPR012445">
    <property type="entry name" value="ATG101"/>
</dbReference>
<evidence type="ECO:0000313" key="4">
    <source>
        <dbReference type="EMBL" id="MDI1491707.1"/>
    </source>
</evidence>
<keyword evidence="5" id="KW-1185">Reference proteome</keyword>
<name>A0AA43QT36_9LECA</name>
<dbReference type="PANTHER" id="PTHR13292">
    <property type="entry name" value="AUTOPHAGY-RELATED PROTEIN 101"/>
    <property type="match status" value="1"/>
</dbReference>
<dbReference type="Pfam" id="PF07855">
    <property type="entry name" value="ATG101"/>
    <property type="match status" value="1"/>
</dbReference>
<dbReference type="GO" id="GO:1990316">
    <property type="term" value="C:Atg1/ULK1 kinase complex"/>
    <property type="evidence" value="ECO:0007669"/>
    <property type="project" value="TreeGrafter"/>
</dbReference>
<sequence>MEQRKGPEYLIEVLADPTCIKDVVRGILHTIFFHRYFPPVRPASLEVLDFTLPLIPDHELETLIDQRVGQLSRQLSSTSSSPRSSVRGVLTVHFFEKKRRKAGGGLGWFTGVKGEEDVCWENWTLEVTLATPRTEDGQSTV</sequence>
<keyword evidence="3" id="KW-0072">Autophagy</keyword>